<keyword evidence="1" id="KW-0547">Nucleotide-binding</keyword>
<keyword evidence="6" id="KW-1185">Reference proteome</keyword>
<dbReference type="Proteomes" id="UP001596298">
    <property type="component" value="Unassembled WGS sequence"/>
</dbReference>
<dbReference type="InterPro" id="IPR027417">
    <property type="entry name" value="P-loop_NTPase"/>
</dbReference>
<dbReference type="InterPro" id="IPR003593">
    <property type="entry name" value="AAA+_ATPase"/>
</dbReference>
<dbReference type="PROSITE" id="PS50893">
    <property type="entry name" value="ABC_TRANSPORTER_2"/>
    <property type="match status" value="1"/>
</dbReference>
<dbReference type="SUPFAM" id="SSF52540">
    <property type="entry name" value="P-loop containing nucleoside triphosphate hydrolases"/>
    <property type="match status" value="1"/>
</dbReference>
<gene>
    <name evidence="5" type="ORF">ACFQDH_01660</name>
</gene>
<dbReference type="RefSeq" id="WP_382397857.1">
    <property type="nucleotide sequence ID" value="NZ_JBHSWH010000001.1"/>
</dbReference>
<evidence type="ECO:0000313" key="5">
    <source>
        <dbReference type="EMBL" id="MFC6704007.1"/>
    </source>
</evidence>
<evidence type="ECO:0000256" key="3">
    <source>
        <dbReference type="SAM" id="MobiDB-lite"/>
    </source>
</evidence>
<sequence length="301" mass="31406">MTVTEQPKGPGGGSGPTEEGTTHSTPVVNVEGLVQIYRMEGQDVAALSGVNLIVQPGEVVALVGPSGAGKSTLLSVLAGLTTPSAGRVRVAGHELSGNDVGLLDDVRGTDLAVLLQDVSKNLLPYLTVRQNVELGWPSQLRERIDVDEALDIVGLAPELRPQPVQSISAEARQLTAIAATIVTKPAVLLADEPTSSLAGPAVRAVTDAILRANEELGTTVIAVTHDLDVATALKARVITIRDGRIRMDARGGNTHVMVRDDGIPLPDDILKQFPNGTAVTIRPGDDADTFIVRRATGGEQA</sequence>
<reference evidence="6" key="1">
    <citation type="journal article" date="2019" name="Int. J. Syst. Evol. Microbiol.">
        <title>The Global Catalogue of Microorganisms (GCM) 10K type strain sequencing project: providing services to taxonomists for standard genome sequencing and annotation.</title>
        <authorList>
            <consortium name="The Broad Institute Genomics Platform"/>
            <consortium name="The Broad Institute Genome Sequencing Center for Infectious Disease"/>
            <person name="Wu L."/>
            <person name="Ma J."/>
        </authorList>
    </citation>
    <scope>NUCLEOTIDE SEQUENCE [LARGE SCALE GENOMIC DNA]</scope>
    <source>
        <strain evidence="6">CCUG 58127</strain>
    </source>
</reference>
<dbReference type="Gene3D" id="3.40.50.300">
    <property type="entry name" value="P-loop containing nucleotide triphosphate hydrolases"/>
    <property type="match status" value="1"/>
</dbReference>
<dbReference type="GO" id="GO:0005524">
    <property type="term" value="F:ATP binding"/>
    <property type="evidence" value="ECO:0007669"/>
    <property type="project" value="UniProtKB-KW"/>
</dbReference>
<dbReference type="InterPro" id="IPR003439">
    <property type="entry name" value="ABC_transporter-like_ATP-bd"/>
</dbReference>
<feature type="domain" description="ABC transporter" evidence="4">
    <location>
        <begin position="28"/>
        <end position="267"/>
    </location>
</feature>
<dbReference type="EMBL" id="JBHSWH010000001">
    <property type="protein sequence ID" value="MFC6704007.1"/>
    <property type="molecule type" value="Genomic_DNA"/>
</dbReference>
<evidence type="ECO:0000256" key="2">
    <source>
        <dbReference type="ARBA" id="ARBA00022840"/>
    </source>
</evidence>
<evidence type="ECO:0000256" key="1">
    <source>
        <dbReference type="ARBA" id="ARBA00022741"/>
    </source>
</evidence>
<accession>A0ABW2AB74</accession>
<proteinExistence type="predicted"/>
<dbReference type="PANTHER" id="PTHR24220">
    <property type="entry name" value="IMPORT ATP-BINDING PROTEIN"/>
    <property type="match status" value="1"/>
</dbReference>
<name>A0ABW2AB74_9MICO</name>
<comment type="caution">
    <text evidence="5">The sequence shown here is derived from an EMBL/GenBank/DDBJ whole genome shotgun (WGS) entry which is preliminary data.</text>
</comment>
<dbReference type="PANTHER" id="PTHR24220:SF685">
    <property type="entry name" value="ABC TRANSPORTER RELATED"/>
    <property type="match status" value="1"/>
</dbReference>
<feature type="region of interest" description="Disordered" evidence="3">
    <location>
        <begin position="1"/>
        <end position="26"/>
    </location>
</feature>
<dbReference type="InterPro" id="IPR015854">
    <property type="entry name" value="ABC_transpr_LolD-like"/>
</dbReference>
<evidence type="ECO:0000313" key="6">
    <source>
        <dbReference type="Proteomes" id="UP001596298"/>
    </source>
</evidence>
<dbReference type="Pfam" id="PF00005">
    <property type="entry name" value="ABC_tran"/>
    <property type="match status" value="1"/>
</dbReference>
<protein>
    <submittedName>
        <fullName evidence="5">ABC transporter ATP-binding protein</fullName>
    </submittedName>
</protein>
<feature type="compositionally biased region" description="Low complexity" evidence="3">
    <location>
        <begin position="16"/>
        <end position="26"/>
    </location>
</feature>
<keyword evidence="2 5" id="KW-0067">ATP-binding</keyword>
<evidence type="ECO:0000259" key="4">
    <source>
        <dbReference type="PROSITE" id="PS50893"/>
    </source>
</evidence>
<dbReference type="SMART" id="SM00382">
    <property type="entry name" value="AAA"/>
    <property type="match status" value="1"/>
</dbReference>
<organism evidence="5 6">
    <name type="scientific">Flexivirga alba</name>
    <dbReference type="NCBI Taxonomy" id="702742"/>
    <lineage>
        <taxon>Bacteria</taxon>
        <taxon>Bacillati</taxon>
        <taxon>Actinomycetota</taxon>
        <taxon>Actinomycetes</taxon>
        <taxon>Micrococcales</taxon>
        <taxon>Dermacoccaceae</taxon>
        <taxon>Flexivirga</taxon>
    </lineage>
</organism>